<dbReference type="GO" id="GO:0006465">
    <property type="term" value="P:signal peptide processing"/>
    <property type="evidence" value="ECO:0007669"/>
    <property type="project" value="InterPro"/>
</dbReference>
<comment type="subcellular location">
    <subcellularLocation>
        <location evidence="2">Cell membrane</location>
        <topology evidence="2">Single-pass type II membrane protein</topology>
    </subcellularLocation>
    <subcellularLocation>
        <location evidence="7">Membrane</location>
        <topology evidence="7">Single-pass type II membrane protein</topology>
    </subcellularLocation>
</comment>
<feature type="transmembrane region" description="Helical" evidence="7">
    <location>
        <begin position="12"/>
        <end position="31"/>
    </location>
</feature>
<feature type="domain" description="Peptidase S26" evidence="8">
    <location>
        <begin position="6"/>
        <end position="159"/>
    </location>
</feature>
<dbReference type="InterPro" id="IPR000223">
    <property type="entry name" value="Pept_S26A_signal_pept_1"/>
</dbReference>
<sequence>MKKIVTDYIMPIIVALILAMLIRQFIFYKIVVPTGSMSPTIEINDQLIVTKVYSKSSLKRGDVVVFKSKELNEELIKRLIGLPNDTINITEDGKVYVNGKEVEQKYVVNNGGKGGTYKVPAGKYFFLGDNRINSFDSRYWKNSYISWSDIQGKARFIVYPFNRIGFLKK</sequence>
<evidence type="ECO:0000256" key="5">
    <source>
        <dbReference type="ARBA" id="ARBA00022801"/>
    </source>
</evidence>
<keyword evidence="7" id="KW-0472">Membrane</keyword>
<proteinExistence type="inferred from homology"/>
<dbReference type="CDD" id="cd06530">
    <property type="entry name" value="S26_SPase_I"/>
    <property type="match status" value="1"/>
</dbReference>
<comment type="catalytic activity">
    <reaction evidence="1 7">
        <text>Cleavage of hydrophobic, N-terminal signal or leader sequences from secreted and periplasmic proteins.</text>
        <dbReference type="EC" id="3.4.21.89"/>
    </reaction>
</comment>
<dbReference type="SUPFAM" id="SSF51306">
    <property type="entry name" value="LexA/Signal peptidase"/>
    <property type="match status" value="1"/>
</dbReference>
<keyword evidence="5 7" id="KW-0378">Hydrolase</keyword>
<comment type="similarity">
    <text evidence="3 7">Belongs to the peptidase S26 family.</text>
</comment>
<keyword evidence="7" id="KW-1133">Transmembrane helix</keyword>
<dbReference type="NCBIfam" id="TIGR02227">
    <property type="entry name" value="sigpep_I_bact"/>
    <property type="match status" value="1"/>
</dbReference>
<evidence type="ECO:0000256" key="3">
    <source>
        <dbReference type="ARBA" id="ARBA00009370"/>
    </source>
</evidence>
<reference evidence="9 10" key="1">
    <citation type="submission" date="2017-04" db="EMBL/GenBank/DDBJ databases">
        <authorList>
            <person name="Afonso C.L."/>
            <person name="Miller P.J."/>
            <person name="Scott M.A."/>
            <person name="Spackman E."/>
            <person name="Goraichik I."/>
            <person name="Dimitrov K.M."/>
            <person name="Suarez D.L."/>
            <person name="Swayne D.E."/>
        </authorList>
    </citation>
    <scope>NUCLEOTIDE SEQUENCE [LARGE SCALE GENOMIC DNA]</scope>
    <source>
        <strain evidence="9 10">DSM 12555</strain>
    </source>
</reference>
<dbReference type="GO" id="GO:0005886">
    <property type="term" value="C:plasma membrane"/>
    <property type="evidence" value="ECO:0007669"/>
    <property type="project" value="UniProtKB-SubCell"/>
</dbReference>
<evidence type="ECO:0000256" key="7">
    <source>
        <dbReference type="RuleBase" id="RU362042"/>
    </source>
</evidence>
<dbReference type="GO" id="GO:0004252">
    <property type="term" value="F:serine-type endopeptidase activity"/>
    <property type="evidence" value="ECO:0007669"/>
    <property type="project" value="InterPro"/>
</dbReference>
<dbReference type="InterPro" id="IPR019533">
    <property type="entry name" value="Peptidase_S26"/>
</dbReference>
<evidence type="ECO:0000256" key="1">
    <source>
        <dbReference type="ARBA" id="ARBA00000677"/>
    </source>
</evidence>
<name>A0A1W1XD48_9CLOT</name>
<dbReference type="EMBL" id="FWXH01000003">
    <property type="protein sequence ID" value="SMC21411.1"/>
    <property type="molecule type" value="Genomic_DNA"/>
</dbReference>
<dbReference type="Proteomes" id="UP000192468">
    <property type="component" value="Unassembled WGS sequence"/>
</dbReference>
<accession>A0A1W1XD48</accession>
<evidence type="ECO:0000313" key="9">
    <source>
        <dbReference type="EMBL" id="SMC21411.1"/>
    </source>
</evidence>
<feature type="active site" evidence="6">
    <location>
        <position position="77"/>
    </location>
</feature>
<evidence type="ECO:0000256" key="4">
    <source>
        <dbReference type="ARBA" id="ARBA00013208"/>
    </source>
</evidence>
<dbReference type="PRINTS" id="PR00727">
    <property type="entry name" value="LEADERPTASE"/>
</dbReference>
<dbReference type="GO" id="GO:0009003">
    <property type="term" value="F:signal peptidase activity"/>
    <property type="evidence" value="ECO:0007669"/>
    <property type="project" value="UniProtKB-EC"/>
</dbReference>
<dbReference type="Gene3D" id="2.10.109.10">
    <property type="entry name" value="Umud Fragment, subunit A"/>
    <property type="match status" value="1"/>
</dbReference>
<feature type="active site" evidence="6">
    <location>
        <position position="36"/>
    </location>
</feature>
<dbReference type="Pfam" id="PF10502">
    <property type="entry name" value="Peptidase_S26"/>
    <property type="match status" value="1"/>
</dbReference>
<dbReference type="PROSITE" id="PS00761">
    <property type="entry name" value="SPASE_I_3"/>
    <property type="match status" value="1"/>
</dbReference>
<dbReference type="InterPro" id="IPR036286">
    <property type="entry name" value="LexA/Signal_pep-like_sf"/>
</dbReference>
<dbReference type="EC" id="3.4.21.89" evidence="4 7"/>
<evidence type="ECO:0000259" key="8">
    <source>
        <dbReference type="Pfam" id="PF10502"/>
    </source>
</evidence>
<dbReference type="PANTHER" id="PTHR43390:SF1">
    <property type="entry name" value="CHLOROPLAST PROCESSING PEPTIDASE"/>
    <property type="match status" value="1"/>
</dbReference>
<dbReference type="OrthoDB" id="9802919at2"/>
<evidence type="ECO:0000256" key="6">
    <source>
        <dbReference type="PIRSR" id="PIRSR600223-1"/>
    </source>
</evidence>
<keyword evidence="10" id="KW-1185">Reference proteome</keyword>
<dbReference type="AlphaFoldDB" id="A0A1W1XD48"/>
<keyword evidence="7" id="KW-0645">Protease</keyword>
<organism evidence="9 10">
    <name type="scientific">Clostridium acidisoli DSM 12555</name>
    <dbReference type="NCBI Taxonomy" id="1121291"/>
    <lineage>
        <taxon>Bacteria</taxon>
        <taxon>Bacillati</taxon>
        <taxon>Bacillota</taxon>
        <taxon>Clostridia</taxon>
        <taxon>Eubacteriales</taxon>
        <taxon>Clostridiaceae</taxon>
        <taxon>Clostridium</taxon>
    </lineage>
</organism>
<evidence type="ECO:0000313" key="10">
    <source>
        <dbReference type="Proteomes" id="UP000192468"/>
    </source>
</evidence>
<dbReference type="RefSeq" id="WP_084114779.1">
    <property type="nucleotide sequence ID" value="NZ_FWXH01000003.1"/>
</dbReference>
<dbReference type="STRING" id="1121291.SAMN02745134_01281"/>
<protein>
    <recommendedName>
        <fullName evidence="4 7">Signal peptidase I</fullName>
        <ecNumber evidence="4 7">3.4.21.89</ecNumber>
    </recommendedName>
</protein>
<evidence type="ECO:0000256" key="2">
    <source>
        <dbReference type="ARBA" id="ARBA00004401"/>
    </source>
</evidence>
<keyword evidence="7" id="KW-0812">Transmembrane</keyword>
<dbReference type="PANTHER" id="PTHR43390">
    <property type="entry name" value="SIGNAL PEPTIDASE I"/>
    <property type="match status" value="1"/>
</dbReference>
<dbReference type="InterPro" id="IPR019758">
    <property type="entry name" value="Pept_S26A_signal_pept_1_CS"/>
</dbReference>
<gene>
    <name evidence="9" type="ORF">SAMN02745134_01281</name>
</gene>